<keyword evidence="2" id="KW-1185">Reference proteome</keyword>
<gene>
    <name evidence="1" type="ORF">DBV15_06845</name>
</gene>
<dbReference type="EMBL" id="QBLH01003868">
    <property type="protein sequence ID" value="TGZ32402.1"/>
    <property type="molecule type" value="Genomic_DNA"/>
</dbReference>
<dbReference type="AlphaFoldDB" id="A0A4S2JAI5"/>
<evidence type="ECO:0000313" key="2">
    <source>
        <dbReference type="Proteomes" id="UP000310200"/>
    </source>
</evidence>
<dbReference type="Proteomes" id="UP000310200">
    <property type="component" value="Unassembled WGS sequence"/>
</dbReference>
<name>A0A4S2JAI5_9HYME</name>
<reference evidence="1 2" key="1">
    <citation type="journal article" date="2019" name="Philos. Trans. R. Soc. Lond., B, Biol. Sci.">
        <title>Ant behaviour and brain gene expression of defending hosts depend on the ecological success of the intruding social parasite.</title>
        <authorList>
            <person name="Kaur R."/>
            <person name="Stoldt M."/>
            <person name="Jongepier E."/>
            <person name="Feldmeyer B."/>
            <person name="Menzel F."/>
            <person name="Bornberg-Bauer E."/>
            <person name="Foitzik S."/>
        </authorList>
    </citation>
    <scope>NUCLEOTIDE SEQUENCE [LARGE SCALE GENOMIC DNA]</scope>
    <source>
        <tissue evidence="1">Whole body</tissue>
    </source>
</reference>
<accession>A0A4S2JAI5</accession>
<evidence type="ECO:0000313" key="1">
    <source>
        <dbReference type="EMBL" id="TGZ32402.1"/>
    </source>
</evidence>
<comment type="caution">
    <text evidence="1">The sequence shown here is derived from an EMBL/GenBank/DDBJ whole genome shotgun (WGS) entry which is preliminary data.</text>
</comment>
<protein>
    <submittedName>
        <fullName evidence="1">Uncharacterized protein</fullName>
    </submittedName>
</protein>
<sequence length="172" mass="18351">MLNGVGARHIATFIEHVGTSLAATEPRNRFTTAAARKKARDRPEKKSGSFRHFLSVGAIVKLRGGANAGAGRAGKGKLHSRAPRLICTVYLSGCSFFPLHRENLILLALFASRCFSPPFASSGLPLDLFQTSPSIIDAQNSRESSNRQTLGVSETPLSLAALARYDAVVTAS</sequence>
<proteinExistence type="predicted"/>
<organism evidence="1 2">
    <name type="scientific">Temnothorax longispinosus</name>
    <dbReference type="NCBI Taxonomy" id="300112"/>
    <lineage>
        <taxon>Eukaryota</taxon>
        <taxon>Metazoa</taxon>
        <taxon>Ecdysozoa</taxon>
        <taxon>Arthropoda</taxon>
        <taxon>Hexapoda</taxon>
        <taxon>Insecta</taxon>
        <taxon>Pterygota</taxon>
        <taxon>Neoptera</taxon>
        <taxon>Endopterygota</taxon>
        <taxon>Hymenoptera</taxon>
        <taxon>Apocrita</taxon>
        <taxon>Aculeata</taxon>
        <taxon>Formicoidea</taxon>
        <taxon>Formicidae</taxon>
        <taxon>Myrmicinae</taxon>
        <taxon>Temnothorax</taxon>
    </lineage>
</organism>